<proteinExistence type="predicted"/>
<keyword evidence="2" id="KW-1185">Reference proteome</keyword>
<gene>
    <name evidence="1" type="ORF">HMP0721_1710</name>
</gene>
<comment type="caution">
    <text evidence="1">The sequence shown here is derived from an EMBL/GenBank/DDBJ whole genome shotgun (WGS) entry which is preliminary data.</text>
</comment>
<accession>E6MI05</accession>
<dbReference type="Proteomes" id="UP000004754">
    <property type="component" value="Unassembled WGS sequence"/>
</dbReference>
<dbReference type="AlphaFoldDB" id="E6MI05"/>
<name>E6MI05_9FIRM</name>
<dbReference type="HOGENOM" id="CLU_3275263_0_0_9"/>
<dbReference type="STRING" id="887929.HMP0721_1710"/>
<dbReference type="EMBL" id="AEQN01000022">
    <property type="protein sequence ID" value="EFV01329.1"/>
    <property type="molecule type" value="Genomic_DNA"/>
</dbReference>
<reference evidence="1 2" key="1">
    <citation type="submission" date="2010-12" db="EMBL/GenBank/DDBJ databases">
        <authorList>
            <person name="Muzny D."/>
            <person name="Qin X."/>
            <person name="Deng J."/>
            <person name="Jiang H."/>
            <person name="Liu Y."/>
            <person name="Qu J."/>
            <person name="Song X.-Z."/>
            <person name="Zhang L."/>
            <person name="Thornton R."/>
            <person name="Coyle M."/>
            <person name="Francisco L."/>
            <person name="Jackson L."/>
            <person name="Javaid M."/>
            <person name="Korchina V."/>
            <person name="Kovar C."/>
            <person name="Mata R."/>
            <person name="Mathew T."/>
            <person name="Ngo R."/>
            <person name="Nguyen L."/>
            <person name="Nguyen N."/>
            <person name="Okwuonu G."/>
            <person name="Ongeri F."/>
            <person name="Pham C."/>
            <person name="Simmons D."/>
            <person name="Wilczek-Boney K."/>
            <person name="Hale W."/>
            <person name="Jakkamsetti A."/>
            <person name="Pham P."/>
            <person name="Ruth R."/>
            <person name="San Lucas F."/>
            <person name="Warren J."/>
            <person name="Zhang J."/>
            <person name="Zhao Z."/>
            <person name="Zhou C."/>
            <person name="Zhu D."/>
            <person name="Lee S."/>
            <person name="Bess C."/>
            <person name="Blankenburg K."/>
            <person name="Forbes L."/>
            <person name="Fu Q."/>
            <person name="Gubbala S."/>
            <person name="Hirani K."/>
            <person name="Jayaseelan J.C."/>
            <person name="Lara F."/>
            <person name="Munidasa M."/>
            <person name="Palculict T."/>
            <person name="Patil S."/>
            <person name="Pu L.-L."/>
            <person name="Saada N."/>
            <person name="Tang L."/>
            <person name="Weissenberger G."/>
            <person name="Zhu Y."/>
            <person name="Hemphill L."/>
            <person name="Shang Y."/>
            <person name="Youmans B."/>
            <person name="Ayvaz T."/>
            <person name="Ross M."/>
            <person name="Santibanez J."/>
            <person name="Aqrawi P."/>
            <person name="Gross S."/>
            <person name="Joshi V."/>
            <person name="Fowler G."/>
            <person name="Nazareth L."/>
            <person name="Reid J."/>
            <person name="Worley K."/>
            <person name="Petrosino J."/>
            <person name="Highlander S."/>
            <person name="Gibbs R."/>
        </authorList>
    </citation>
    <scope>NUCLEOTIDE SEQUENCE [LARGE SCALE GENOMIC DNA]</scope>
    <source>
        <strain evidence="1 2">ATCC 23263</strain>
    </source>
</reference>
<sequence length="41" mass="4450">MTLGENAGLKEAMVKGAEGMARWPFKCSLCELGAWLPLIAR</sequence>
<protein>
    <submittedName>
        <fullName evidence="1">Uncharacterized protein</fullName>
    </submittedName>
</protein>
<evidence type="ECO:0000313" key="1">
    <source>
        <dbReference type="EMBL" id="EFV01329.1"/>
    </source>
</evidence>
<organism evidence="1 2">
    <name type="scientific">Pseudoramibacter alactolyticus ATCC 23263</name>
    <dbReference type="NCBI Taxonomy" id="887929"/>
    <lineage>
        <taxon>Bacteria</taxon>
        <taxon>Bacillati</taxon>
        <taxon>Bacillota</taxon>
        <taxon>Clostridia</taxon>
        <taxon>Eubacteriales</taxon>
        <taxon>Eubacteriaceae</taxon>
        <taxon>Pseudoramibacter</taxon>
    </lineage>
</organism>
<evidence type="ECO:0000313" key="2">
    <source>
        <dbReference type="Proteomes" id="UP000004754"/>
    </source>
</evidence>